<dbReference type="PANTHER" id="PTHR23282">
    <property type="entry name" value="APICAL ENDOSOMAL GLYCOPROTEIN PRECURSOR"/>
    <property type="match status" value="1"/>
</dbReference>
<reference evidence="2 3" key="1">
    <citation type="journal article" date="2019" name="Sci. Rep.">
        <title>Orb-weaving spider Araneus ventricosus genome elucidates the spidroin gene catalogue.</title>
        <authorList>
            <person name="Kono N."/>
            <person name="Nakamura H."/>
            <person name="Ohtoshi R."/>
            <person name="Moran D.A.P."/>
            <person name="Shinohara A."/>
            <person name="Yoshida Y."/>
            <person name="Fujiwara M."/>
            <person name="Mori M."/>
            <person name="Tomita M."/>
            <person name="Arakawa K."/>
        </authorList>
    </citation>
    <scope>NUCLEOTIDE SEQUENCE [LARGE SCALE GENOMIC DNA]</scope>
</reference>
<evidence type="ECO:0000313" key="3">
    <source>
        <dbReference type="Proteomes" id="UP000499080"/>
    </source>
</evidence>
<dbReference type="Pfam" id="PF00629">
    <property type="entry name" value="MAM"/>
    <property type="match status" value="1"/>
</dbReference>
<dbReference type="InterPro" id="IPR000998">
    <property type="entry name" value="MAM_dom"/>
</dbReference>
<name>A0A4Y2J4K8_ARAVE</name>
<dbReference type="Proteomes" id="UP000499080">
    <property type="component" value="Unassembled WGS sequence"/>
</dbReference>
<dbReference type="EMBL" id="BGPR01188700">
    <property type="protein sequence ID" value="GBM84870.1"/>
    <property type="molecule type" value="Genomic_DNA"/>
</dbReference>
<accession>A0A4Y2J4K8</accession>
<keyword evidence="3" id="KW-1185">Reference proteome</keyword>
<protein>
    <recommendedName>
        <fullName evidence="1">MAM domain-containing protein</fullName>
    </recommendedName>
</protein>
<dbReference type="InterPro" id="IPR051560">
    <property type="entry name" value="MAM_domain-containing"/>
</dbReference>
<dbReference type="PROSITE" id="PS50060">
    <property type="entry name" value="MAM_2"/>
    <property type="match status" value="1"/>
</dbReference>
<dbReference type="PANTHER" id="PTHR23282:SF142">
    <property type="entry name" value="MAM DOMAIN-CONTAINING PROTEIN"/>
    <property type="match status" value="1"/>
</dbReference>
<feature type="domain" description="MAM" evidence="1">
    <location>
        <begin position="4"/>
        <end position="82"/>
    </location>
</feature>
<sequence length="103" mass="11761">PTEWDCDFEVGDFCKWINGDGWTVQDGRKALVNKKGPSSDHTQGNALGRYAYYDPVEGTHDLISPTISTESSDYCFRFWYYMHSIAPISLEIHALQCKYSIQS</sequence>
<dbReference type="InterPro" id="IPR013320">
    <property type="entry name" value="ConA-like_dom_sf"/>
</dbReference>
<dbReference type="AlphaFoldDB" id="A0A4Y2J4K8"/>
<dbReference type="OrthoDB" id="6107927at2759"/>
<gene>
    <name evidence="2" type="ORF">AVEN_158433_1</name>
</gene>
<proteinExistence type="predicted"/>
<dbReference type="Gene3D" id="2.60.120.200">
    <property type="match status" value="1"/>
</dbReference>
<dbReference type="GO" id="GO:0016020">
    <property type="term" value="C:membrane"/>
    <property type="evidence" value="ECO:0007669"/>
    <property type="project" value="InterPro"/>
</dbReference>
<evidence type="ECO:0000313" key="2">
    <source>
        <dbReference type="EMBL" id="GBM84870.1"/>
    </source>
</evidence>
<evidence type="ECO:0000259" key="1">
    <source>
        <dbReference type="PROSITE" id="PS50060"/>
    </source>
</evidence>
<organism evidence="2 3">
    <name type="scientific">Araneus ventricosus</name>
    <name type="common">Orbweaver spider</name>
    <name type="synonym">Epeira ventricosa</name>
    <dbReference type="NCBI Taxonomy" id="182803"/>
    <lineage>
        <taxon>Eukaryota</taxon>
        <taxon>Metazoa</taxon>
        <taxon>Ecdysozoa</taxon>
        <taxon>Arthropoda</taxon>
        <taxon>Chelicerata</taxon>
        <taxon>Arachnida</taxon>
        <taxon>Araneae</taxon>
        <taxon>Araneomorphae</taxon>
        <taxon>Entelegynae</taxon>
        <taxon>Araneoidea</taxon>
        <taxon>Araneidae</taxon>
        <taxon>Araneus</taxon>
    </lineage>
</organism>
<feature type="non-terminal residue" evidence="2">
    <location>
        <position position="1"/>
    </location>
</feature>
<dbReference type="SUPFAM" id="SSF49899">
    <property type="entry name" value="Concanavalin A-like lectins/glucanases"/>
    <property type="match status" value="1"/>
</dbReference>
<comment type="caution">
    <text evidence="2">The sequence shown here is derived from an EMBL/GenBank/DDBJ whole genome shotgun (WGS) entry which is preliminary data.</text>
</comment>